<keyword evidence="4" id="KW-0239">DNA-directed DNA polymerase</keyword>
<dbReference type="InterPro" id="IPR040982">
    <property type="entry name" value="DNA_pol3_finger"/>
</dbReference>
<dbReference type="Pfam" id="PF07733">
    <property type="entry name" value="DNA_pol3_alpha"/>
    <property type="match status" value="1"/>
</dbReference>
<keyword evidence="8" id="KW-1185">Reference proteome</keyword>
<accession>A0A0J8D9T0</accession>
<gene>
    <name evidence="7" type="primary">dnaE</name>
    <name evidence="7" type="ORF">CLCY_1c02980</name>
</gene>
<keyword evidence="2 7" id="KW-0548">Nucleotidyltransferase</keyword>
<keyword evidence="3" id="KW-0235">DNA replication</keyword>
<sequence length="283" mass="32034">MFLNPERISMPDIDSDFCYERRQEVIDYVVEKYGSERVAQIVTFGTMAAKAAIRDVGRALNYSYAEVDKIAKMIPTELYMTIDKALSANKELKEEYEINERVRTLIDISKSLEGLPRHSSTHAAGVVISKEDLTDHVPVAKNDNTIVTQFPMGTLEELGLLKMDFLGLRTLTVLRDAVDLIKKSKGIDIDLDNIDYEDKSVYEMISQGQTEGIFQLESRGMTSFMKELKPDSLEDVIAGISLYRPGPMDEIPTYIKNKNNPDKVEYLDEKLKPILEVTYGATK</sequence>
<dbReference type="Proteomes" id="UP000036756">
    <property type="component" value="Unassembled WGS sequence"/>
</dbReference>
<evidence type="ECO:0000256" key="1">
    <source>
        <dbReference type="ARBA" id="ARBA00022679"/>
    </source>
</evidence>
<dbReference type="InterPro" id="IPR041931">
    <property type="entry name" value="DNA_pol3_alpha_thumb_dom"/>
</dbReference>
<evidence type="ECO:0000313" key="8">
    <source>
        <dbReference type="Proteomes" id="UP000036756"/>
    </source>
</evidence>
<feature type="domain" description="DNA polymerase III alpha subunit finger" evidence="6">
    <location>
        <begin position="170"/>
        <end position="280"/>
    </location>
</feature>
<reference evidence="7 8" key="1">
    <citation type="submission" date="2015-06" db="EMBL/GenBank/DDBJ databases">
        <title>Draft genome sequence of the purine-degrading Clostridium cylindrosporum HC-1 (DSM 605).</title>
        <authorList>
            <person name="Poehlein A."/>
            <person name="Schiel-Bengelsdorf B."/>
            <person name="Bengelsdorf F."/>
            <person name="Daniel R."/>
            <person name="Duerre P."/>
        </authorList>
    </citation>
    <scope>NUCLEOTIDE SEQUENCE [LARGE SCALE GENOMIC DNA]</scope>
    <source>
        <strain evidence="7 8">DSM 605</strain>
    </source>
</reference>
<keyword evidence="1 7" id="KW-0808">Transferase</keyword>
<dbReference type="PANTHER" id="PTHR32294:SF0">
    <property type="entry name" value="DNA POLYMERASE III SUBUNIT ALPHA"/>
    <property type="match status" value="1"/>
</dbReference>
<dbReference type="Pfam" id="PF17657">
    <property type="entry name" value="DNA_pol3_finger"/>
    <property type="match status" value="1"/>
</dbReference>
<proteinExistence type="predicted"/>
<dbReference type="OrthoDB" id="9803237at2"/>
<evidence type="ECO:0000256" key="4">
    <source>
        <dbReference type="ARBA" id="ARBA00022932"/>
    </source>
</evidence>
<name>A0A0J8D9T0_CLOCY</name>
<evidence type="ECO:0000259" key="5">
    <source>
        <dbReference type="Pfam" id="PF07733"/>
    </source>
</evidence>
<dbReference type="GO" id="GO:0003887">
    <property type="term" value="F:DNA-directed DNA polymerase activity"/>
    <property type="evidence" value="ECO:0007669"/>
    <property type="project" value="UniProtKB-KW"/>
</dbReference>
<dbReference type="STRING" id="1121307.CLCY_1c02980"/>
<dbReference type="GO" id="GO:0008408">
    <property type="term" value="F:3'-5' exonuclease activity"/>
    <property type="evidence" value="ECO:0007669"/>
    <property type="project" value="InterPro"/>
</dbReference>
<protein>
    <submittedName>
        <fullName evidence="7">DNA polymerase III subunit alpha</fullName>
        <ecNumber evidence="7">2.7.7.7</ecNumber>
    </submittedName>
</protein>
<evidence type="ECO:0000256" key="3">
    <source>
        <dbReference type="ARBA" id="ARBA00022705"/>
    </source>
</evidence>
<dbReference type="EC" id="2.7.7.7" evidence="7"/>
<dbReference type="Gene3D" id="1.10.10.1600">
    <property type="entry name" value="Bacterial DNA polymerase III alpha subunit, thumb domain"/>
    <property type="match status" value="1"/>
</dbReference>
<dbReference type="InterPro" id="IPR004805">
    <property type="entry name" value="DnaE2/DnaE/PolC"/>
</dbReference>
<evidence type="ECO:0000259" key="6">
    <source>
        <dbReference type="Pfam" id="PF17657"/>
    </source>
</evidence>
<dbReference type="PATRIC" id="fig|1121307.3.peg.663"/>
<organism evidence="7 8">
    <name type="scientific">Clostridium cylindrosporum DSM 605</name>
    <dbReference type="NCBI Taxonomy" id="1121307"/>
    <lineage>
        <taxon>Bacteria</taxon>
        <taxon>Bacillati</taxon>
        <taxon>Bacillota</taxon>
        <taxon>Clostridia</taxon>
        <taxon>Eubacteriales</taxon>
        <taxon>Clostridiaceae</taxon>
        <taxon>Clostridium</taxon>
    </lineage>
</organism>
<dbReference type="GO" id="GO:0006260">
    <property type="term" value="P:DNA replication"/>
    <property type="evidence" value="ECO:0007669"/>
    <property type="project" value="UniProtKB-KW"/>
</dbReference>
<dbReference type="EMBL" id="LFVU01000028">
    <property type="protein sequence ID" value="KMT21064.1"/>
    <property type="molecule type" value="Genomic_DNA"/>
</dbReference>
<dbReference type="PANTHER" id="PTHR32294">
    <property type="entry name" value="DNA POLYMERASE III SUBUNIT ALPHA"/>
    <property type="match status" value="1"/>
</dbReference>
<evidence type="ECO:0000256" key="2">
    <source>
        <dbReference type="ARBA" id="ARBA00022695"/>
    </source>
</evidence>
<comment type="caution">
    <text evidence="7">The sequence shown here is derived from an EMBL/GenBank/DDBJ whole genome shotgun (WGS) entry which is preliminary data.</text>
</comment>
<dbReference type="AlphaFoldDB" id="A0A0J8D9T0"/>
<feature type="domain" description="Bacterial DNA polymerase III alpha subunit NTPase" evidence="5">
    <location>
        <begin position="2"/>
        <end position="167"/>
    </location>
</feature>
<evidence type="ECO:0000313" key="7">
    <source>
        <dbReference type="EMBL" id="KMT21064.1"/>
    </source>
</evidence>
<dbReference type="InterPro" id="IPR011708">
    <property type="entry name" value="DNA_pol3_alpha_NTPase_dom"/>
</dbReference>